<dbReference type="GeneID" id="105681821"/>
<dbReference type="AlphaFoldDB" id="A0A6P3V5D3"/>
<dbReference type="GO" id="GO:0004535">
    <property type="term" value="F:poly(A)-specific ribonuclease activity"/>
    <property type="evidence" value="ECO:0007669"/>
    <property type="project" value="TreeGrafter"/>
</dbReference>
<proteinExistence type="predicted"/>
<dbReference type="KEGG" id="bim:105681821"/>
<dbReference type="PANTHER" id="PTHR15728">
    <property type="entry name" value="DEADENYLATION COMPLEX CATALYTIC SUBUNIT PAN2"/>
    <property type="match status" value="1"/>
</dbReference>
<organism evidence="1 2">
    <name type="scientific">Bombus impatiens</name>
    <name type="common">Bumblebee</name>
    <dbReference type="NCBI Taxonomy" id="132113"/>
    <lineage>
        <taxon>Eukaryota</taxon>
        <taxon>Metazoa</taxon>
        <taxon>Ecdysozoa</taxon>
        <taxon>Arthropoda</taxon>
        <taxon>Hexapoda</taxon>
        <taxon>Insecta</taxon>
        <taxon>Pterygota</taxon>
        <taxon>Neoptera</taxon>
        <taxon>Endopterygota</taxon>
        <taxon>Hymenoptera</taxon>
        <taxon>Apocrita</taxon>
        <taxon>Aculeata</taxon>
        <taxon>Apoidea</taxon>
        <taxon>Anthophila</taxon>
        <taxon>Apidae</taxon>
        <taxon>Bombus</taxon>
        <taxon>Pyrobombus</taxon>
    </lineage>
</organism>
<protein>
    <submittedName>
        <fullName evidence="2">PAN2-PAN3 deadenylation complex catalytic subunit PAN2-like</fullName>
    </submittedName>
</protein>
<accession>A0A6P3V5D3</accession>
<dbReference type="InterPro" id="IPR012337">
    <property type="entry name" value="RNaseH-like_sf"/>
</dbReference>
<gene>
    <name evidence="2" type="primary">LOC105681821</name>
</gene>
<dbReference type="RefSeq" id="XP_012248515.1">
    <property type="nucleotide sequence ID" value="XM_012393092.3"/>
</dbReference>
<dbReference type="InterPro" id="IPR036397">
    <property type="entry name" value="RNaseH_sf"/>
</dbReference>
<dbReference type="GO" id="GO:0003676">
    <property type="term" value="F:nucleic acid binding"/>
    <property type="evidence" value="ECO:0007669"/>
    <property type="project" value="InterPro"/>
</dbReference>
<dbReference type="Proteomes" id="UP000515180">
    <property type="component" value="Unplaced"/>
</dbReference>
<dbReference type="InterPro" id="IPR050785">
    <property type="entry name" value="PAN2-PAN3_catalytic_subunit"/>
</dbReference>
<dbReference type="OrthoDB" id="8191639at2759"/>
<name>A0A6P3V5D3_BOMIM</name>
<dbReference type="GO" id="GO:0031251">
    <property type="term" value="C:PAN complex"/>
    <property type="evidence" value="ECO:0007669"/>
    <property type="project" value="TreeGrafter"/>
</dbReference>
<dbReference type="SUPFAM" id="SSF53098">
    <property type="entry name" value="Ribonuclease H-like"/>
    <property type="match status" value="1"/>
</dbReference>
<keyword evidence="1" id="KW-1185">Reference proteome</keyword>
<sequence length="67" mass="7842">MVSLRFLTWHFLGKKIQSETHDSTEDARAALELYRKYKELENSGKLAESLKELYNVGNQLQWKVPDS</sequence>
<dbReference type="Gene3D" id="3.30.420.10">
    <property type="entry name" value="Ribonuclease H-like superfamily/Ribonuclease H"/>
    <property type="match status" value="1"/>
</dbReference>
<dbReference type="GO" id="GO:0000932">
    <property type="term" value="C:P-body"/>
    <property type="evidence" value="ECO:0007669"/>
    <property type="project" value="TreeGrafter"/>
</dbReference>
<reference evidence="2" key="1">
    <citation type="submission" date="2025-08" db="UniProtKB">
        <authorList>
            <consortium name="RefSeq"/>
        </authorList>
    </citation>
    <scope>IDENTIFICATION</scope>
</reference>
<evidence type="ECO:0000313" key="1">
    <source>
        <dbReference type="Proteomes" id="UP000515180"/>
    </source>
</evidence>
<evidence type="ECO:0000313" key="2">
    <source>
        <dbReference type="RefSeq" id="XP_012248515.1"/>
    </source>
</evidence>
<dbReference type="PANTHER" id="PTHR15728:SF0">
    <property type="entry name" value="PAN2-PAN3 DEADENYLATION COMPLEX CATALYTIC SUBUNIT PAN2"/>
    <property type="match status" value="1"/>
</dbReference>
<dbReference type="GO" id="GO:0000289">
    <property type="term" value="P:nuclear-transcribed mRNA poly(A) tail shortening"/>
    <property type="evidence" value="ECO:0007669"/>
    <property type="project" value="TreeGrafter"/>
</dbReference>